<gene>
    <name evidence="10" type="ORF">S7711_05431</name>
</gene>
<sequence>MSERKVLSKYYPHDFNPRQVPRTKKAKGSAPLQTVRLMAPFPMQCTTCGQYIGKGTKFNARKGTTDETYLGIIIFRFFIRCPRCAAEITFKTDPKASDYACERGATRIFEAWRLSGTEEEITEERLERLEQAGQEHQGKQRHCTTIELLEKHTLTAETDIAVADALDEVRLRNAWRNRVEGTNLSMTTIMPSTKAALEEQDAQEARKAFIQHGQKLVHEDRVSGPMFSETKPIDIKFPRHGRCRRQKGAIVGLKRPPSSRTSGSFVQHCSDSE</sequence>
<evidence type="ECO:0000256" key="3">
    <source>
        <dbReference type="ARBA" id="ARBA00022723"/>
    </source>
</evidence>
<comment type="similarity">
    <text evidence="8">Belongs to the CWC16 family. YJU2 subfamily.</text>
</comment>
<keyword evidence="4 8" id="KW-0747">Spliceosome</keyword>
<dbReference type="HOGENOM" id="CLU_053603_1_1_1"/>
<dbReference type="HAMAP" id="MF_03226">
    <property type="entry name" value="YJU2"/>
    <property type="match status" value="1"/>
</dbReference>
<dbReference type="EMBL" id="KL647495">
    <property type="protein sequence ID" value="KEY74678.1"/>
    <property type="molecule type" value="Genomic_DNA"/>
</dbReference>
<keyword evidence="7 8" id="KW-0539">Nucleus</keyword>
<dbReference type="PANTHER" id="PTHR12111">
    <property type="entry name" value="SPLICING FACTOR YJU2"/>
    <property type="match status" value="1"/>
</dbReference>
<dbReference type="Pfam" id="PF04502">
    <property type="entry name" value="Saf4_Yju2"/>
    <property type="match status" value="1"/>
</dbReference>
<feature type="region of interest" description="Disordered" evidence="9">
    <location>
        <begin position="253"/>
        <end position="273"/>
    </location>
</feature>
<dbReference type="InterPro" id="IPR043701">
    <property type="entry name" value="Yju2"/>
</dbReference>
<keyword evidence="6" id="KW-0508">mRNA splicing</keyword>
<dbReference type="AlphaFoldDB" id="A0A084BAU9"/>
<evidence type="ECO:0000256" key="6">
    <source>
        <dbReference type="ARBA" id="ARBA00023187"/>
    </source>
</evidence>
<proteinExistence type="inferred from homology"/>
<feature type="binding site" evidence="8">
    <location>
        <position position="81"/>
    </location>
    <ligand>
        <name>Zn(2+)</name>
        <dbReference type="ChEBI" id="CHEBI:29105"/>
    </ligand>
</feature>
<feature type="binding site" evidence="8">
    <location>
        <position position="45"/>
    </location>
    <ligand>
        <name>Zn(2+)</name>
        <dbReference type="ChEBI" id="CHEBI:29105"/>
    </ligand>
</feature>
<dbReference type="Proteomes" id="UP000028045">
    <property type="component" value="Unassembled WGS sequence"/>
</dbReference>
<organism evidence="10 11">
    <name type="scientific">Stachybotrys chartarum (strain CBS 109288 / IBT 7711)</name>
    <name type="common">Toxic black mold</name>
    <name type="synonym">Stilbospora chartarum</name>
    <dbReference type="NCBI Taxonomy" id="1280523"/>
    <lineage>
        <taxon>Eukaryota</taxon>
        <taxon>Fungi</taxon>
        <taxon>Dikarya</taxon>
        <taxon>Ascomycota</taxon>
        <taxon>Pezizomycotina</taxon>
        <taxon>Sordariomycetes</taxon>
        <taxon>Hypocreomycetidae</taxon>
        <taxon>Hypocreales</taxon>
        <taxon>Stachybotryaceae</taxon>
        <taxon>Stachybotrys</taxon>
    </lineage>
</organism>
<evidence type="ECO:0000256" key="7">
    <source>
        <dbReference type="ARBA" id="ARBA00023242"/>
    </source>
</evidence>
<dbReference type="GO" id="GO:0071006">
    <property type="term" value="C:U2-type catalytic step 1 spliceosome"/>
    <property type="evidence" value="ECO:0007669"/>
    <property type="project" value="UniProtKB-UniRule"/>
</dbReference>
<dbReference type="GO" id="GO:0000349">
    <property type="term" value="P:generation of catalytic spliceosome for first transesterification step"/>
    <property type="evidence" value="ECO:0007669"/>
    <property type="project" value="UniProtKB-UniRule"/>
</dbReference>
<evidence type="ECO:0000256" key="5">
    <source>
        <dbReference type="ARBA" id="ARBA00022833"/>
    </source>
</evidence>
<keyword evidence="11" id="KW-1185">Reference proteome</keyword>
<dbReference type="GO" id="GO:0046872">
    <property type="term" value="F:metal ion binding"/>
    <property type="evidence" value="ECO:0007669"/>
    <property type="project" value="UniProtKB-KW"/>
</dbReference>
<evidence type="ECO:0000313" key="11">
    <source>
        <dbReference type="Proteomes" id="UP000028045"/>
    </source>
</evidence>
<evidence type="ECO:0000256" key="9">
    <source>
        <dbReference type="SAM" id="MobiDB-lite"/>
    </source>
</evidence>
<comment type="function">
    <text evidence="8">Part of the spliceosome which catalyzes two sequential transesterification reactions, first the excision of the non-coding intron from pre-mRNA and then the ligation of the coding exons to form the mature mRNA. Plays a role in stabilizing the structure of the spliceosome catalytic core and docking of the branch helix into the active site, producing 5'-exon and lariat intron-3'-intermediates.</text>
</comment>
<comment type="subunit">
    <text evidence="8">Component of the spliceosome. Present in the activated B complex, the catalytically activated B* complex which catalyzes the branching, the catalytic step 1 C complex catalyzing the exon ligation, and the postcatalytic P complex containing the ligated exons (mRNA) and the excised lariat intron.</text>
</comment>
<keyword evidence="2" id="KW-0507">mRNA processing</keyword>
<reference evidence="10 11" key="1">
    <citation type="journal article" date="2014" name="BMC Genomics">
        <title>Comparative genome sequencing reveals chemotype-specific gene clusters in the toxigenic black mold Stachybotrys.</title>
        <authorList>
            <person name="Semeiks J."/>
            <person name="Borek D."/>
            <person name="Otwinowski Z."/>
            <person name="Grishin N.V."/>
        </authorList>
    </citation>
    <scope>NUCLEOTIDE SEQUENCE [LARGE SCALE GENOMIC DNA]</scope>
    <source>
        <strain evidence="11">CBS 109288 / IBT 7711</strain>
    </source>
</reference>
<evidence type="ECO:0000313" key="10">
    <source>
        <dbReference type="EMBL" id="KEY74678.1"/>
    </source>
</evidence>
<evidence type="ECO:0000256" key="4">
    <source>
        <dbReference type="ARBA" id="ARBA00022728"/>
    </source>
</evidence>
<feature type="binding site" evidence="8">
    <location>
        <position position="84"/>
    </location>
    <ligand>
        <name>Zn(2+)</name>
        <dbReference type="ChEBI" id="CHEBI:29105"/>
    </ligand>
</feature>
<accession>A0A084BAU9</accession>
<evidence type="ECO:0000256" key="1">
    <source>
        <dbReference type="ARBA" id="ARBA00004123"/>
    </source>
</evidence>
<protein>
    <recommendedName>
        <fullName evidence="8">Splicing factor YJU2</fullName>
    </recommendedName>
</protein>
<dbReference type="PANTHER" id="PTHR12111:SF1">
    <property type="entry name" value="SPLICING FACTOR YJU2"/>
    <property type="match status" value="1"/>
</dbReference>
<name>A0A084BAU9_STACB</name>
<feature type="binding site" evidence="8">
    <location>
        <position position="48"/>
    </location>
    <ligand>
        <name>Zn(2+)</name>
        <dbReference type="ChEBI" id="CHEBI:29105"/>
    </ligand>
</feature>
<evidence type="ECO:0000256" key="8">
    <source>
        <dbReference type="HAMAP-Rule" id="MF_03226"/>
    </source>
</evidence>
<evidence type="ECO:0000256" key="2">
    <source>
        <dbReference type="ARBA" id="ARBA00022664"/>
    </source>
</evidence>
<keyword evidence="5 8" id="KW-0862">Zinc</keyword>
<dbReference type="InterPro" id="IPR007590">
    <property type="entry name" value="Saf4/Yju2"/>
</dbReference>
<keyword evidence="3 8" id="KW-0479">Metal-binding</keyword>
<dbReference type="OrthoDB" id="674963at2759"/>
<comment type="subcellular location">
    <subcellularLocation>
        <location evidence="1 8">Nucleus</location>
    </subcellularLocation>
</comment>
<feature type="compositionally biased region" description="Polar residues" evidence="9">
    <location>
        <begin position="258"/>
        <end position="273"/>
    </location>
</feature>